<organism evidence="4 5">
    <name type="scientific">Actinomycetospora cinnamomea</name>
    <dbReference type="NCBI Taxonomy" id="663609"/>
    <lineage>
        <taxon>Bacteria</taxon>
        <taxon>Bacillati</taxon>
        <taxon>Actinomycetota</taxon>
        <taxon>Actinomycetes</taxon>
        <taxon>Pseudonocardiales</taxon>
        <taxon>Pseudonocardiaceae</taxon>
        <taxon>Actinomycetospora</taxon>
    </lineage>
</organism>
<dbReference type="EMBL" id="QEKW01000010">
    <property type="protein sequence ID" value="PVZ07999.1"/>
    <property type="molecule type" value="Genomic_DNA"/>
</dbReference>
<dbReference type="GO" id="GO:0005975">
    <property type="term" value="P:carbohydrate metabolic process"/>
    <property type="evidence" value="ECO:0007669"/>
    <property type="project" value="InterPro"/>
</dbReference>
<dbReference type="AlphaFoldDB" id="A0A2U1F758"/>
<evidence type="ECO:0000313" key="5">
    <source>
        <dbReference type="Proteomes" id="UP000245639"/>
    </source>
</evidence>
<dbReference type="GO" id="GO:0005576">
    <property type="term" value="C:extracellular region"/>
    <property type="evidence" value="ECO:0007669"/>
    <property type="project" value="UniProtKB-SubCell"/>
</dbReference>
<keyword evidence="2" id="KW-0732">Signal</keyword>
<accession>A0A2U1F758</accession>
<evidence type="ECO:0000256" key="1">
    <source>
        <dbReference type="ARBA" id="ARBA00004613"/>
    </source>
</evidence>
<feature type="domain" description="NodB homology" evidence="3">
    <location>
        <begin position="65"/>
        <end position="313"/>
    </location>
</feature>
<dbReference type="Pfam" id="PF01522">
    <property type="entry name" value="Polysacc_deac_1"/>
    <property type="match status" value="1"/>
</dbReference>
<dbReference type="Gene3D" id="3.20.20.370">
    <property type="entry name" value="Glycoside hydrolase/deacetylase"/>
    <property type="match status" value="1"/>
</dbReference>
<dbReference type="InterPro" id="IPR051398">
    <property type="entry name" value="Polysacch_Deacetylase"/>
</dbReference>
<dbReference type="Proteomes" id="UP000245639">
    <property type="component" value="Unassembled WGS sequence"/>
</dbReference>
<protein>
    <submittedName>
        <fullName evidence="4">Peptidoglycan/xylan/chitin deacetylase (PgdA/CDA1 family)</fullName>
    </submittedName>
</protein>
<proteinExistence type="predicted"/>
<dbReference type="InterPro" id="IPR011330">
    <property type="entry name" value="Glyco_hydro/deAcase_b/a-brl"/>
</dbReference>
<comment type="subcellular location">
    <subcellularLocation>
        <location evidence="1">Secreted</location>
    </subcellularLocation>
</comment>
<dbReference type="SUPFAM" id="SSF88713">
    <property type="entry name" value="Glycoside hydrolase/deacetylase"/>
    <property type="match status" value="1"/>
</dbReference>
<evidence type="ECO:0000259" key="3">
    <source>
        <dbReference type="PROSITE" id="PS51677"/>
    </source>
</evidence>
<dbReference type="InterPro" id="IPR002509">
    <property type="entry name" value="NODB_dom"/>
</dbReference>
<gene>
    <name evidence="4" type="ORF">C8D89_110153</name>
</gene>
<dbReference type="PANTHER" id="PTHR34216">
    <property type="match status" value="1"/>
</dbReference>
<evidence type="ECO:0000313" key="4">
    <source>
        <dbReference type="EMBL" id="PVZ07999.1"/>
    </source>
</evidence>
<sequence>MARVSNRLLVLGWHNIDPTPAFPEAPEAGRRGFDRQLALLARVANVVRLSDALDRMASGEPLPPRSVALTFDDGYRDNLDVAVPLLAKHGLPATFYLVPRFLSGELGAWWEDLAFAFRHGTADSVEWGGTTYPLGDPAERARAQDEISVALKTLSARSREQAVAELAERLAPVGGEDDRAAFMDWDGARGLLDAGHDVGSHSMTHAILSREDQASQTEELADSRSRLADGLGTSIDSVAYPNGHREDYDETTLRLVAEIGYRGAVTTTPGVARRDQPLMEMNRLIVTPTTSPGDLVGKVWRKARSTARSVLSR</sequence>
<dbReference type="PANTHER" id="PTHR34216:SF3">
    <property type="entry name" value="POLY-BETA-1,6-N-ACETYL-D-GLUCOSAMINE N-DEACETYLASE"/>
    <property type="match status" value="1"/>
</dbReference>
<reference evidence="4 5" key="1">
    <citation type="submission" date="2018-04" db="EMBL/GenBank/DDBJ databases">
        <title>Genomic Encyclopedia of Type Strains, Phase IV (KMG-IV): sequencing the most valuable type-strain genomes for metagenomic binning, comparative biology and taxonomic classification.</title>
        <authorList>
            <person name="Goeker M."/>
        </authorList>
    </citation>
    <scope>NUCLEOTIDE SEQUENCE [LARGE SCALE GENOMIC DNA]</scope>
    <source>
        <strain evidence="4 5">DSM 45771</strain>
    </source>
</reference>
<dbReference type="PROSITE" id="PS51677">
    <property type="entry name" value="NODB"/>
    <property type="match status" value="1"/>
</dbReference>
<keyword evidence="5" id="KW-1185">Reference proteome</keyword>
<evidence type="ECO:0000256" key="2">
    <source>
        <dbReference type="ARBA" id="ARBA00022729"/>
    </source>
</evidence>
<name>A0A2U1F758_9PSEU</name>
<dbReference type="CDD" id="cd10918">
    <property type="entry name" value="CE4_NodB_like_5s_6s"/>
    <property type="match status" value="1"/>
</dbReference>
<comment type="caution">
    <text evidence="4">The sequence shown here is derived from an EMBL/GenBank/DDBJ whole genome shotgun (WGS) entry which is preliminary data.</text>
</comment>
<dbReference type="GO" id="GO:0016810">
    <property type="term" value="F:hydrolase activity, acting on carbon-nitrogen (but not peptide) bonds"/>
    <property type="evidence" value="ECO:0007669"/>
    <property type="project" value="InterPro"/>
</dbReference>